<keyword evidence="9" id="KW-1185">Reference proteome</keyword>
<evidence type="ECO:0000313" key="9">
    <source>
        <dbReference type="Proteomes" id="UP000030745"/>
    </source>
</evidence>
<keyword evidence="2" id="KW-0963">Cytoplasm</keyword>
<dbReference type="InterPro" id="IPR019775">
    <property type="entry name" value="WD40_repeat_CS"/>
</dbReference>
<dbReference type="PRINTS" id="PR00320">
    <property type="entry name" value="GPROTEINBRPT"/>
</dbReference>
<dbReference type="STRING" id="695850.A0A067BPX5"/>
<reference evidence="8 9" key="1">
    <citation type="journal article" date="2013" name="PLoS Genet.">
        <title>Distinctive expansion of potential virulence genes in the genome of the oomycete fish pathogen Saprolegnia parasitica.</title>
        <authorList>
            <person name="Jiang R.H."/>
            <person name="de Bruijn I."/>
            <person name="Haas B.J."/>
            <person name="Belmonte R."/>
            <person name="Lobach L."/>
            <person name="Christie J."/>
            <person name="van den Ackerveken G."/>
            <person name="Bottin A."/>
            <person name="Bulone V."/>
            <person name="Diaz-Moreno S.M."/>
            <person name="Dumas B."/>
            <person name="Fan L."/>
            <person name="Gaulin E."/>
            <person name="Govers F."/>
            <person name="Grenville-Briggs L.J."/>
            <person name="Horner N.R."/>
            <person name="Levin J.Z."/>
            <person name="Mammella M."/>
            <person name="Meijer H.J."/>
            <person name="Morris P."/>
            <person name="Nusbaum C."/>
            <person name="Oome S."/>
            <person name="Phillips A.J."/>
            <person name="van Rooyen D."/>
            <person name="Rzeszutek E."/>
            <person name="Saraiva M."/>
            <person name="Secombes C.J."/>
            <person name="Seidl M.F."/>
            <person name="Snel B."/>
            <person name="Stassen J.H."/>
            <person name="Sykes S."/>
            <person name="Tripathy S."/>
            <person name="van den Berg H."/>
            <person name="Vega-Arreguin J.C."/>
            <person name="Wawra S."/>
            <person name="Young S.K."/>
            <person name="Zeng Q."/>
            <person name="Dieguez-Uribeondo J."/>
            <person name="Russ C."/>
            <person name="Tyler B.M."/>
            <person name="van West P."/>
        </authorList>
    </citation>
    <scope>NUCLEOTIDE SEQUENCE [LARGE SCALE GENOMIC DNA]</scope>
    <source>
        <strain evidence="8 9">CBS 223.65</strain>
    </source>
</reference>
<dbReference type="VEuPathDB" id="FungiDB:SPRG_21420"/>
<evidence type="ECO:0000256" key="2">
    <source>
        <dbReference type="ARBA" id="ARBA00022490"/>
    </source>
</evidence>
<evidence type="ECO:0008006" key="10">
    <source>
        <dbReference type="Google" id="ProtNLM"/>
    </source>
</evidence>
<dbReference type="Pfam" id="PF00400">
    <property type="entry name" value="WD40"/>
    <property type="match status" value="5"/>
</dbReference>
<sequence>MAGHLEKHAAVGAVTALHFSPDGSLLYACVGSTVYFYDTATGCQVHALTAMRSGAIHGLDVAGSVAALFGQKMLAVLAHAPSSPMDDMRRVQVVQKEFPDWILDARLLCDEPTPGGALPLVAVGMAHNFVHVWNPTTDTIVHSVRCSERSILYAMGLYGRSLDSLVVAAGTVFQHILLWNPMGDDGQPVQRLHQHDGVLFKLQWSDDGQRLASVSDDRSVQLWANGGTGVTSPATTLSRPFESIFRGWGHTARIWDVKFTSLGLVTASEDATCKLWDLSTNQCIATLHGHTDVNVWRLAVHPSQPHSSSSPTHVLAHAHGDDIVSSVLWRDNKLYSTGHDGYLAITERVDGVFVITRKQSIKGLATLKRVWFEGDDLLVFGFHAKIAHIVNVSQSFRRLSVTTGGWRSPHALRVESAHDHALCIGQKDTILLHASSSLLEATQATTSVHGQMHHSKTACCVEWDPVAKLLLTGGEDNALKVYAYDAQRQVLDCIDSVSMHTTNIRALAVTKNYVVSAGGKQSLHVWRLHEKRLQHVGEHTPRDAPQDQRILALVVTQLGDGRTLAFAGSSEGAVTALLIDAAGHIHVAGVFGTSTRKPILSCGLYHVENQLYLATGATDGKVVVWHLTDAVATSNYNDVTPAYVYTAHDMGVNCLSILADGPSSCFHIVSGGDDQCIAHATMTLTSNGGLATTTHHAGVRNASASALKAIRCVGNVVVAGGYDQRVTVWRWNDARSALTWAAAALSETADIAGLAVYEALDASSSALQIVAVGKGLQACTFTE</sequence>
<dbReference type="InterPro" id="IPR020472">
    <property type="entry name" value="WD40_PAC1"/>
</dbReference>
<dbReference type="PROSITE" id="PS00678">
    <property type="entry name" value="WD_REPEATS_1"/>
    <property type="match status" value="1"/>
</dbReference>
<comment type="subcellular location">
    <subcellularLocation>
        <location evidence="1">Cytoplasm</location>
    </subcellularLocation>
</comment>
<organism evidence="8 9">
    <name type="scientific">Saprolegnia parasitica (strain CBS 223.65)</name>
    <dbReference type="NCBI Taxonomy" id="695850"/>
    <lineage>
        <taxon>Eukaryota</taxon>
        <taxon>Sar</taxon>
        <taxon>Stramenopiles</taxon>
        <taxon>Oomycota</taxon>
        <taxon>Saprolegniomycetes</taxon>
        <taxon>Saprolegniales</taxon>
        <taxon>Saprolegniaceae</taxon>
        <taxon>Saprolegnia</taxon>
    </lineage>
</organism>
<evidence type="ECO:0000256" key="5">
    <source>
        <dbReference type="ARBA" id="ARBA00022737"/>
    </source>
</evidence>
<comment type="similarity">
    <text evidence="6">Belongs to the WD repeat WDR6 family.</text>
</comment>
<dbReference type="SUPFAM" id="SSF50978">
    <property type="entry name" value="WD40 repeat-like"/>
    <property type="match status" value="1"/>
</dbReference>
<dbReference type="InterPro" id="IPR051973">
    <property type="entry name" value="tRNA_Anticodon_Mtase-Reg"/>
</dbReference>
<keyword evidence="4" id="KW-0819">tRNA processing</keyword>
<dbReference type="Proteomes" id="UP000030745">
    <property type="component" value="Unassembled WGS sequence"/>
</dbReference>
<dbReference type="GO" id="GO:0005737">
    <property type="term" value="C:cytoplasm"/>
    <property type="evidence" value="ECO:0007669"/>
    <property type="project" value="UniProtKB-SubCell"/>
</dbReference>
<dbReference type="SUPFAM" id="SSF50998">
    <property type="entry name" value="Quinoprotein alcohol dehydrogenase-like"/>
    <property type="match status" value="1"/>
</dbReference>
<dbReference type="InterPro" id="IPR036322">
    <property type="entry name" value="WD40_repeat_dom_sf"/>
</dbReference>
<name>A0A067BPX5_SAPPC</name>
<evidence type="ECO:0000256" key="6">
    <source>
        <dbReference type="ARBA" id="ARBA00038255"/>
    </source>
</evidence>
<keyword evidence="3 7" id="KW-0853">WD repeat</keyword>
<dbReference type="PANTHER" id="PTHR14344">
    <property type="entry name" value="WD REPEAT PROTEIN"/>
    <property type="match status" value="1"/>
</dbReference>
<dbReference type="PANTHER" id="PTHR14344:SF3">
    <property type="entry name" value="WD REPEAT-CONTAINING PROTEIN 6"/>
    <property type="match status" value="1"/>
</dbReference>
<dbReference type="InterPro" id="IPR001680">
    <property type="entry name" value="WD40_rpt"/>
</dbReference>
<dbReference type="InterPro" id="IPR011047">
    <property type="entry name" value="Quinoprotein_ADH-like_sf"/>
</dbReference>
<evidence type="ECO:0000256" key="4">
    <source>
        <dbReference type="ARBA" id="ARBA00022694"/>
    </source>
</evidence>
<protein>
    <recommendedName>
        <fullName evidence="10">Anaphase-promoting complex subunit 4 WD40 domain-containing protein</fullName>
    </recommendedName>
</protein>
<dbReference type="PROSITE" id="PS50082">
    <property type="entry name" value="WD_REPEATS_2"/>
    <property type="match status" value="3"/>
</dbReference>
<feature type="repeat" description="WD" evidence="7">
    <location>
        <begin position="247"/>
        <end position="286"/>
    </location>
</feature>
<dbReference type="EMBL" id="KK583316">
    <property type="protein sequence ID" value="KDO20303.1"/>
    <property type="molecule type" value="Genomic_DNA"/>
</dbReference>
<evidence type="ECO:0000256" key="7">
    <source>
        <dbReference type="PROSITE-ProRule" id="PRU00221"/>
    </source>
</evidence>
<keyword evidence="5" id="KW-0677">Repeat</keyword>
<evidence type="ECO:0000313" key="8">
    <source>
        <dbReference type="EMBL" id="KDO20303.1"/>
    </source>
</evidence>
<evidence type="ECO:0000256" key="3">
    <source>
        <dbReference type="ARBA" id="ARBA00022574"/>
    </source>
</evidence>
<dbReference type="Gene3D" id="2.130.10.10">
    <property type="entry name" value="YVTN repeat-like/Quinoprotein amine dehydrogenase"/>
    <property type="match status" value="4"/>
</dbReference>
<dbReference type="OrthoDB" id="5594999at2759"/>
<dbReference type="SMART" id="SM00320">
    <property type="entry name" value="WD40"/>
    <property type="match status" value="9"/>
</dbReference>
<dbReference type="AlphaFoldDB" id="A0A067BPX5"/>
<dbReference type="InterPro" id="IPR015943">
    <property type="entry name" value="WD40/YVTN_repeat-like_dom_sf"/>
</dbReference>
<dbReference type="KEGG" id="spar:SPRG_21420"/>
<proteinExistence type="inferred from homology"/>
<dbReference type="PROSITE" id="PS50294">
    <property type="entry name" value="WD_REPEATS_REGION"/>
    <property type="match status" value="1"/>
</dbReference>
<accession>A0A067BPX5</accession>
<evidence type="ECO:0000256" key="1">
    <source>
        <dbReference type="ARBA" id="ARBA00004496"/>
    </source>
</evidence>
<dbReference type="RefSeq" id="XP_012208997.1">
    <property type="nucleotide sequence ID" value="XM_012353607.1"/>
</dbReference>
<feature type="repeat" description="WD" evidence="7">
    <location>
        <begin position="451"/>
        <end position="492"/>
    </location>
</feature>
<dbReference type="OMA" id="ECGGWRR"/>
<feature type="repeat" description="WD" evidence="7">
    <location>
        <begin position="192"/>
        <end position="223"/>
    </location>
</feature>
<dbReference type="GeneID" id="24142159"/>
<gene>
    <name evidence="8" type="ORF">SPRG_21420</name>
</gene>
<dbReference type="GO" id="GO:0030488">
    <property type="term" value="P:tRNA methylation"/>
    <property type="evidence" value="ECO:0007669"/>
    <property type="project" value="TreeGrafter"/>
</dbReference>